<proteinExistence type="predicted"/>
<accession>A0A6B0R847</accession>
<organism evidence="1 2">
    <name type="scientific">Bos mutus</name>
    <name type="common">wild yak</name>
    <dbReference type="NCBI Taxonomy" id="72004"/>
    <lineage>
        <taxon>Eukaryota</taxon>
        <taxon>Metazoa</taxon>
        <taxon>Chordata</taxon>
        <taxon>Craniata</taxon>
        <taxon>Vertebrata</taxon>
        <taxon>Euteleostomi</taxon>
        <taxon>Mammalia</taxon>
        <taxon>Eutheria</taxon>
        <taxon>Laurasiatheria</taxon>
        <taxon>Artiodactyla</taxon>
        <taxon>Ruminantia</taxon>
        <taxon>Pecora</taxon>
        <taxon>Bovidae</taxon>
        <taxon>Bovinae</taxon>
        <taxon>Bos</taxon>
    </lineage>
</organism>
<evidence type="ECO:0000313" key="2">
    <source>
        <dbReference type="Proteomes" id="UP000322234"/>
    </source>
</evidence>
<name>A0A6B0R847_9CETA</name>
<reference evidence="1" key="1">
    <citation type="submission" date="2019-10" db="EMBL/GenBank/DDBJ databases">
        <title>The sequence and de novo assembly of the wild yak genome.</title>
        <authorList>
            <person name="Liu Y."/>
        </authorList>
    </citation>
    <scope>NUCLEOTIDE SEQUENCE [LARGE SCALE GENOMIC DNA]</scope>
    <source>
        <strain evidence="1">WY2019</strain>
    </source>
</reference>
<sequence>MQSDIIECGLERSSCLQPLLIVAVISTDDTKSRKKLNFISMICQERRQARCFGHLLYLHTVNLSPQSSAKVRSQDKRLKKDMIFQKLSSGLHLMLVDITDHFYMHKAGITSSDIKGYQPKPKTSKTYHYFYKEDKQNSVC</sequence>
<gene>
    <name evidence="1" type="ORF">E5288_WYG014604</name>
</gene>
<keyword evidence="2" id="KW-1185">Reference proteome</keyword>
<protein>
    <submittedName>
        <fullName evidence="1">Uncharacterized protein</fullName>
    </submittedName>
</protein>
<dbReference type="EMBL" id="VBQZ03000017">
    <property type="protein sequence ID" value="MXQ83643.1"/>
    <property type="molecule type" value="Genomic_DNA"/>
</dbReference>
<comment type="caution">
    <text evidence="1">The sequence shown here is derived from an EMBL/GenBank/DDBJ whole genome shotgun (WGS) entry which is preliminary data.</text>
</comment>
<dbReference type="Proteomes" id="UP000322234">
    <property type="component" value="Unassembled WGS sequence"/>
</dbReference>
<evidence type="ECO:0000313" key="1">
    <source>
        <dbReference type="EMBL" id="MXQ83643.1"/>
    </source>
</evidence>
<dbReference type="AlphaFoldDB" id="A0A6B0R847"/>